<evidence type="ECO:0000313" key="3">
    <source>
        <dbReference type="Proteomes" id="UP001595955"/>
    </source>
</evidence>
<keyword evidence="3" id="KW-1185">Reference proteome</keyword>
<gene>
    <name evidence="2" type="primary">tsaB</name>
    <name evidence="2" type="ORF">ACFO3F_03810</name>
</gene>
<dbReference type="Pfam" id="PF00814">
    <property type="entry name" value="TsaD"/>
    <property type="match status" value="1"/>
</dbReference>
<name>A0ABV9D722_9MICO</name>
<dbReference type="NCBIfam" id="TIGR03725">
    <property type="entry name" value="T6A_YeaZ"/>
    <property type="match status" value="1"/>
</dbReference>
<proteinExistence type="predicted"/>
<feature type="domain" description="Gcp-like" evidence="1">
    <location>
        <begin position="31"/>
        <end position="131"/>
    </location>
</feature>
<dbReference type="InterPro" id="IPR022496">
    <property type="entry name" value="T6A_TsaB"/>
</dbReference>
<dbReference type="PANTHER" id="PTHR11735:SF11">
    <property type="entry name" value="TRNA THREONYLCARBAMOYLADENOSINE BIOSYNTHESIS PROTEIN TSAB"/>
    <property type="match status" value="1"/>
</dbReference>
<dbReference type="Proteomes" id="UP001595955">
    <property type="component" value="Unassembled WGS sequence"/>
</dbReference>
<sequence>MRILCIDTSAGSAVALTSGREVLARAASADERRHAETLSPMIEAVLSEAGLAPGDLDALAVGTGPAPFTGLRVGLVTARTLARALGVPVHGVPSLDVLARQVLDAAPDREVLVATDARRREVYWARYRAAGPDDVERLDGFEVAPAAQVAASPATAGDVVLAGRGTVLYPDALPATAGVPGEVDPAVLARLATARVARGAELGTEPLYLRRPDVTPAAGRKRAT</sequence>
<keyword evidence="2" id="KW-0808">Transferase</keyword>
<comment type="caution">
    <text evidence="2">The sequence shown here is derived from an EMBL/GenBank/DDBJ whole genome shotgun (WGS) entry which is preliminary data.</text>
</comment>
<reference evidence="3" key="1">
    <citation type="journal article" date="2019" name="Int. J. Syst. Evol. Microbiol.">
        <title>The Global Catalogue of Microorganisms (GCM) 10K type strain sequencing project: providing services to taxonomists for standard genome sequencing and annotation.</title>
        <authorList>
            <consortium name="The Broad Institute Genomics Platform"/>
            <consortium name="The Broad Institute Genome Sequencing Center for Infectious Disease"/>
            <person name="Wu L."/>
            <person name="Ma J."/>
        </authorList>
    </citation>
    <scope>NUCLEOTIDE SEQUENCE [LARGE SCALE GENOMIC DNA]</scope>
    <source>
        <strain evidence="3">JCM 3369</strain>
    </source>
</reference>
<dbReference type="CDD" id="cd24032">
    <property type="entry name" value="ASKHA_NBD_TsaB"/>
    <property type="match status" value="1"/>
</dbReference>
<dbReference type="GO" id="GO:0061711">
    <property type="term" value="F:tRNA N(6)-L-threonylcarbamoyladenine synthase activity"/>
    <property type="evidence" value="ECO:0007669"/>
    <property type="project" value="UniProtKB-EC"/>
</dbReference>
<organism evidence="2 3">
    <name type="scientific">Georgenia faecalis</name>
    <dbReference type="NCBI Taxonomy" id="2483799"/>
    <lineage>
        <taxon>Bacteria</taxon>
        <taxon>Bacillati</taxon>
        <taxon>Actinomycetota</taxon>
        <taxon>Actinomycetes</taxon>
        <taxon>Micrococcales</taxon>
        <taxon>Bogoriellaceae</taxon>
        <taxon>Georgenia</taxon>
    </lineage>
</organism>
<evidence type="ECO:0000259" key="1">
    <source>
        <dbReference type="Pfam" id="PF00814"/>
    </source>
</evidence>
<dbReference type="Gene3D" id="3.30.420.40">
    <property type="match status" value="2"/>
</dbReference>
<dbReference type="InterPro" id="IPR000905">
    <property type="entry name" value="Gcp-like_dom"/>
</dbReference>
<dbReference type="RefSeq" id="WP_122824883.1">
    <property type="nucleotide sequence ID" value="NZ_CP033325.1"/>
</dbReference>
<protein>
    <submittedName>
        <fullName evidence="2">tRNA (Adenosine(37)-N6)-threonylcarbamoyltransferase complex dimerization subunit type 1 TsaB</fullName>
        <ecNumber evidence="2">2.3.1.234</ecNumber>
    </submittedName>
</protein>
<keyword evidence="2" id="KW-0012">Acyltransferase</keyword>
<dbReference type="PANTHER" id="PTHR11735">
    <property type="entry name" value="TRNA N6-ADENOSINE THREONYLCARBAMOYLTRANSFERASE"/>
    <property type="match status" value="1"/>
</dbReference>
<dbReference type="SUPFAM" id="SSF53067">
    <property type="entry name" value="Actin-like ATPase domain"/>
    <property type="match status" value="2"/>
</dbReference>
<evidence type="ECO:0000313" key="2">
    <source>
        <dbReference type="EMBL" id="MFC4554366.1"/>
    </source>
</evidence>
<dbReference type="InterPro" id="IPR043129">
    <property type="entry name" value="ATPase_NBD"/>
</dbReference>
<dbReference type="EC" id="2.3.1.234" evidence="2"/>
<dbReference type="EMBL" id="JBHSGF010000002">
    <property type="protein sequence ID" value="MFC4554366.1"/>
    <property type="molecule type" value="Genomic_DNA"/>
</dbReference>
<accession>A0ABV9D722</accession>